<proteinExistence type="predicted"/>
<gene>
    <name evidence="2" type="ORF">BBBOND_0209960</name>
</gene>
<sequence length="261" mass="29250">MVYTSLTEAPHNLKEAIDWLVALKGDDAEKNLGAMGAAIHKFLADKPVGFTKVPNLEEVKLITKEFLKNPALKELWPTKQVLRRFNEVIFEAPKALHRWFGDVYDSDYKNVIQTKGLTPETIAKQLSKAVDGCEKFLEDVKHPEQYESAYSSEATWEKSCSEKPEACAVVLVGIAPMLYAGLRSMKVACKVARLPQKVKIYVPSSSVGSVLLAAGYQEKQWPTAMTPLYVAKALKGVTYQVLVTFYDLAGFWAFYWFGNNE</sequence>
<dbReference type="RefSeq" id="XP_012768029.1">
    <property type="nucleotide sequence ID" value="XM_012912575.1"/>
</dbReference>
<feature type="transmembrane region" description="Helical" evidence="1">
    <location>
        <begin position="237"/>
        <end position="257"/>
    </location>
</feature>
<protein>
    <submittedName>
        <fullName evidence="2">Uncharacterized protein</fullName>
    </submittedName>
</protein>
<dbReference type="Proteomes" id="UP000033188">
    <property type="component" value="Chromosome 2"/>
</dbReference>
<dbReference type="OrthoDB" id="10348007at2759"/>
<keyword evidence="1" id="KW-1133">Transmembrane helix</keyword>
<accession>A0A061D5M2</accession>
<reference evidence="3" key="1">
    <citation type="submission" date="2014-06" db="EMBL/GenBank/DDBJ databases">
        <authorList>
            <person name="Aslett M."/>
            <person name="De Silva N."/>
        </authorList>
    </citation>
    <scope>NUCLEOTIDE SEQUENCE [LARGE SCALE GENOMIC DNA]</scope>
    <source>
        <strain evidence="3">Bond</strain>
    </source>
</reference>
<dbReference type="VEuPathDB" id="PiroplasmaDB:BBBOND_0209960"/>
<name>A0A061D5M2_BABBI</name>
<dbReference type="KEGG" id="bbig:BBBOND_0209960"/>
<keyword evidence="1" id="KW-0472">Membrane</keyword>
<evidence type="ECO:0000313" key="3">
    <source>
        <dbReference type="Proteomes" id="UP000033188"/>
    </source>
</evidence>
<evidence type="ECO:0000313" key="2">
    <source>
        <dbReference type="EMBL" id="CDR95843.1"/>
    </source>
</evidence>
<dbReference type="GeneID" id="24564384"/>
<organism evidence="2 3">
    <name type="scientific">Babesia bigemina</name>
    <dbReference type="NCBI Taxonomy" id="5866"/>
    <lineage>
        <taxon>Eukaryota</taxon>
        <taxon>Sar</taxon>
        <taxon>Alveolata</taxon>
        <taxon>Apicomplexa</taxon>
        <taxon>Aconoidasida</taxon>
        <taxon>Piroplasmida</taxon>
        <taxon>Babesiidae</taxon>
        <taxon>Babesia</taxon>
    </lineage>
</organism>
<dbReference type="AlphaFoldDB" id="A0A061D5M2"/>
<dbReference type="EMBL" id="LK391708">
    <property type="protein sequence ID" value="CDR95843.1"/>
    <property type="molecule type" value="Genomic_DNA"/>
</dbReference>
<keyword evidence="3" id="KW-1185">Reference proteome</keyword>
<keyword evidence="1" id="KW-0812">Transmembrane</keyword>
<evidence type="ECO:0000256" key="1">
    <source>
        <dbReference type="SAM" id="Phobius"/>
    </source>
</evidence>